<proteinExistence type="predicted"/>
<sequence length="68" mass="8139">MKKRFADEEIIRILCDAERRDEPVKDLCTRHNISEQTLYRWRHKFGEMDMADARRASELLRDAGEGCR</sequence>
<dbReference type="InterPro" id="IPR052546">
    <property type="entry name" value="Transposase_8_domain"/>
</dbReference>
<gene>
    <name evidence="1" type="ORF">DT99_30480</name>
</gene>
<dbReference type="Pfam" id="PF01527">
    <property type="entry name" value="HTH_Tnp_1"/>
    <property type="match status" value="1"/>
</dbReference>
<dbReference type="GO" id="GO:0006313">
    <property type="term" value="P:DNA transposition"/>
    <property type="evidence" value="ECO:0007669"/>
    <property type="project" value="InterPro"/>
</dbReference>
<organism evidence="1">
    <name type="scientific">Burkholderia cenocepacia</name>
    <dbReference type="NCBI Taxonomy" id="95486"/>
    <lineage>
        <taxon>Bacteria</taxon>
        <taxon>Pseudomonadati</taxon>
        <taxon>Pseudomonadota</taxon>
        <taxon>Betaproteobacteria</taxon>
        <taxon>Burkholderiales</taxon>
        <taxon>Burkholderiaceae</taxon>
        <taxon>Burkholderia</taxon>
        <taxon>Burkholderia cepacia complex</taxon>
    </lineage>
</organism>
<dbReference type="InterPro" id="IPR002514">
    <property type="entry name" value="Transposase_8"/>
</dbReference>
<name>A0A071MH65_9BURK</name>
<protein>
    <recommendedName>
        <fullName evidence="2">Transposase</fullName>
    </recommendedName>
</protein>
<dbReference type="PANTHER" id="PTHR33609">
    <property type="entry name" value="LOW CALCIUM RESPONSE LOCUS PROTEIN S"/>
    <property type="match status" value="1"/>
</dbReference>
<evidence type="ECO:0008006" key="2">
    <source>
        <dbReference type="Google" id="ProtNLM"/>
    </source>
</evidence>
<reference evidence="1" key="1">
    <citation type="submission" date="2014-04" db="EMBL/GenBank/DDBJ databases">
        <title>In planta biocontrol of soil-borne Fusarium wilt of banana through a plant endophytic bacterium, Burkholderia cenocepacia 869T2.</title>
        <authorList>
            <person name="Ho Y.-N."/>
            <person name="Chiang H.-M."/>
            <person name="Chao C.-P."/>
            <person name="Su C.-C."/>
            <person name="Hsu H.-F."/>
            <person name="Guo C.-T."/>
            <person name="Hsieh J.-L."/>
            <person name="Huang C.-C."/>
        </authorList>
    </citation>
    <scope>NUCLEOTIDE SEQUENCE [LARGE SCALE GENOMIC DNA]</scope>
    <source>
        <strain evidence="1">869T2</strain>
    </source>
</reference>
<dbReference type="GO" id="GO:0003677">
    <property type="term" value="F:DNA binding"/>
    <property type="evidence" value="ECO:0007669"/>
    <property type="project" value="InterPro"/>
</dbReference>
<dbReference type="InterPro" id="IPR009057">
    <property type="entry name" value="Homeodomain-like_sf"/>
</dbReference>
<accession>A0A071MH65</accession>
<comment type="caution">
    <text evidence="1">The sequence shown here is derived from an EMBL/GenBank/DDBJ whole genome shotgun (WGS) entry which is preliminary data.</text>
</comment>
<dbReference type="SUPFAM" id="SSF46689">
    <property type="entry name" value="Homeodomain-like"/>
    <property type="match status" value="1"/>
</dbReference>
<dbReference type="AlphaFoldDB" id="A0A071MH65"/>
<evidence type="ECO:0000313" key="1">
    <source>
        <dbReference type="EMBL" id="KEA55811.1"/>
    </source>
</evidence>
<dbReference type="EMBL" id="JJOA01000035">
    <property type="protein sequence ID" value="KEA55811.1"/>
    <property type="molecule type" value="Genomic_DNA"/>
</dbReference>
<dbReference type="PANTHER" id="PTHR33609:SF1">
    <property type="entry name" value="TRANSPOSASE"/>
    <property type="match status" value="1"/>
</dbReference>
<dbReference type="GO" id="GO:0004803">
    <property type="term" value="F:transposase activity"/>
    <property type="evidence" value="ECO:0007669"/>
    <property type="project" value="InterPro"/>
</dbReference>